<proteinExistence type="predicted"/>
<name>A0ABZ2C550_9PROT</name>
<evidence type="ECO:0000313" key="3">
    <source>
        <dbReference type="EMBL" id="WVX67540.1"/>
    </source>
</evidence>
<evidence type="ECO:0000256" key="1">
    <source>
        <dbReference type="SAM" id="Phobius"/>
    </source>
</evidence>
<feature type="transmembrane region" description="Helical" evidence="1">
    <location>
        <begin position="65"/>
        <end position="83"/>
    </location>
</feature>
<evidence type="ECO:0000259" key="2">
    <source>
        <dbReference type="Pfam" id="PF01757"/>
    </source>
</evidence>
<keyword evidence="3" id="KW-0012">Acyltransferase</keyword>
<dbReference type="InterPro" id="IPR050879">
    <property type="entry name" value="Acyltransferase_3"/>
</dbReference>
<gene>
    <name evidence="3" type="ORF">Bealeia1_01753</name>
</gene>
<keyword evidence="1" id="KW-0812">Transmembrane</keyword>
<keyword evidence="1" id="KW-0472">Membrane</keyword>
<dbReference type="InterPro" id="IPR002656">
    <property type="entry name" value="Acyl_transf_3_dom"/>
</dbReference>
<feature type="transmembrane region" description="Helical" evidence="1">
    <location>
        <begin position="213"/>
        <end position="229"/>
    </location>
</feature>
<keyword evidence="3" id="KW-0808">Transferase</keyword>
<feature type="transmembrane region" description="Helical" evidence="1">
    <location>
        <begin position="281"/>
        <end position="302"/>
    </location>
</feature>
<dbReference type="GO" id="GO:0016746">
    <property type="term" value="F:acyltransferase activity"/>
    <property type="evidence" value="ECO:0007669"/>
    <property type="project" value="UniProtKB-KW"/>
</dbReference>
<dbReference type="PANTHER" id="PTHR23028:SF53">
    <property type="entry name" value="ACYL_TRANSF_3 DOMAIN-CONTAINING PROTEIN"/>
    <property type="match status" value="1"/>
</dbReference>
<dbReference type="PANTHER" id="PTHR23028">
    <property type="entry name" value="ACETYLTRANSFERASE"/>
    <property type="match status" value="1"/>
</dbReference>
<feature type="transmembrane region" description="Helical" evidence="1">
    <location>
        <begin position="95"/>
        <end position="115"/>
    </location>
</feature>
<feature type="transmembrane region" description="Helical" evidence="1">
    <location>
        <begin position="122"/>
        <end position="141"/>
    </location>
</feature>
<feature type="transmembrane region" description="Helical" evidence="1">
    <location>
        <begin position="35"/>
        <end position="53"/>
    </location>
</feature>
<accession>A0ABZ2C550</accession>
<keyword evidence="1" id="KW-1133">Transmembrane helix</keyword>
<evidence type="ECO:0000313" key="4">
    <source>
        <dbReference type="Proteomes" id="UP001330434"/>
    </source>
</evidence>
<sequence>MSLFFILSGFILAYQYTDRSVLKYTFYVSRFARIYPIYIVAALAALPWLGIEMEFSSLYEFIRQFIRLAFLIVVNIFITQAWFPQFFSYWNDGGSWSISVEAFCYAVFPFILPRLKEISKKYLIWTVLILYAFAILPGLSIKLFPTTVPAPVFYAIPIFRFPEFLIGIACYLLITAGVDFTKYKKYQFWFIAAFVCYIGVFGSKMLLYIGHNWIALPFFSFMILTLFNGRSILNYVLSAPISVWFGKISYCFYSFQAVLILPLIDNYEKIVMNFSFLSNNIVLTFVVFVFLTVFSAVGYYFIEKPAREWIRASCSPEKPILMQIIRGGSQNSDREVVIH</sequence>
<feature type="transmembrane region" description="Helical" evidence="1">
    <location>
        <begin position="241"/>
        <end position="261"/>
    </location>
</feature>
<feature type="transmembrane region" description="Helical" evidence="1">
    <location>
        <begin position="153"/>
        <end position="174"/>
    </location>
</feature>
<dbReference type="Pfam" id="PF01757">
    <property type="entry name" value="Acyl_transf_3"/>
    <property type="match status" value="1"/>
</dbReference>
<dbReference type="EMBL" id="CP133270">
    <property type="protein sequence ID" value="WVX67540.1"/>
    <property type="molecule type" value="Genomic_DNA"/>
</dbReference>
<reference evidence="3 4" key="1">
    <citation type="journal article" date="2024" name="Environ. Microbiol.">
        <title>Novel evolutionary insights on the interactions of the Holosporales (Alphaproteobacteria) with eukaryotic hosts from comparative genomics.</title>
        <authorList>
            <person name="Giovannini M."/>
            <person name="Petroni G."/>
            <person name="Castelli M."/>
        </authorList>
    </citation>
    <scope>NUCLEOTIDE SEQUENCE [LARGE SCALE GENOMIC DNA]</scope>
    <source>
        <strain evidence="3 4">US_Bl 15I1</strain>
    </source>
</reference>
<organism evidence="3 4">
    <name type="scientific">Candidatus Bealeia paramacronuclearis</name>
    <dbReference type="NCBI Taxonomy" id="1921001"/>
    <lineage>
        <taxon>Bacteria</taxon>
        <taxon>Pseudomonadati</taxon>
        <taxon>Pseudomonadota</taxon>
        <taxon>Alphaproteobacteria</taxon>
        <taxon>Holosporales</taxon>
        <taxon>Holosporaceae</taxon>
        <taxon>Candidatus Bealeia</taxon>
    </lineage>
</organism>
<keyword evidence="4" id="KW-1185">Reference proteome</keyword>
<dbReference type="Proteomes" id="UP001330434">
    <property type="component" value="Chromosome"/>
</dbReference>
<feature type="transmembrane region" description="Helical" evidence="1">
    <location>
        <begin position="186"/>
        <end position="207"/>
    </location>
</feature>
<protein>
    <submittedName>
        <fullName evidence="3">Acyltransferase family protein</fullName>
    </submittedName>
</protein>
<feature type="domain" description="Acyltransferase 3" evidence="2">
    <location>
        <begin position="1"/>
        <end position="297"/>
    </location>
</feature>